<name>A0A9C6U2Q7_FRAOC</name>
<dbReference type="AlphaFoldDB" id="A0A9C6U2Q7"/>
<feature type="compositionally biased region" description="Low complexity" evidence="1">
    <location>
        <begin position="249"/>
        <end position="265"/>
    </location>
</feature>
<dbReference type="RefSeq" id="XP_052126341.1">
    <property type="nucleotide sequence ID" value="XM_052270381.1"/>
</dbReference>
<organism evidence="2 3">
    <name type="scientific">Frankliniella occidentalis</name>
    <name type="common">Western flower thrips</name>
    <name type="synonym">Euthrips occidentalis</name>
    <dbReference type="NCBI Taxonomy" id="133901"/>
    <lineage>
        <taxon>Eukaryota</taxon>
        <taxon>Metazoa</taxon>
        <taxon>Ecdysozoa</taxon>
        <taxon>Arthropoda</taxon>
        <taxon>Hexapoda</taxon>
        <taxon>Insecta</taxon>
        <taxon>Pterygota</taxon>
        <taxon>Neoptera</taxon>
        <taxon>Paraneoptera</taxon>
        <taxon>Thysanoptera</taxon>
        <taxon>Terebrantia</taxon>
        <taxon>Thripoidea</taxon>
        <taxon>Thripidae</taxon>
        <taxon>Frankliniella</taxon>
    </lineage>
</organism>
<dbReference type="Proteomes" id="UP000504606">
    <property type="component" value="Unplaced"/>
</dbReference>
<feature type="region of interest" description="Disordered" evidence="1">
    <location>
        <begin position="211"/>
        <end position="278"/>
    </location>
</feature>
<sequence>MNDEENVDSTEGPINGCCQHCIALRKAYTQSGALFVRTLANFASISAGVGTKFAELRPIPSDRACCEVTKGSKVFITNADKNAIKSEYRGDPAKMTRATLVSLYGRDLLERQAVTARGSKQGTLGIPKRIRDAVRAFVNRNKGEAYPVLNEANFNRIINKQRSAIHRVRGSKRTPAKEQLLNSSPLRLQLESAQLPASPLASSNLVNINQPQVSNSPLAPSSLVNTNSNSYSPHQSSPSGSDWHHGAQHYPGYNQNYPGYYPPHQGLSPQPAEPSWFNQNSDIPCLTAL</sequence>
<evidence type="ECO:0000313" key="3">
    <source>
        <dbReference type="RefSeq" id="XP_052126341.1"/>
    </source>
</evidence>
<evidence type="ECO:0000313" key="2">
    <source>
        <dbReference type="Proteomes" id="UP000504606"/>
    </source>
</evidence>
<reference evidence="3" key="1">
    <citation type="submission" date="2025-08" db="UniProtKB">
        <authorList>
            <consortium name="RefSeq"/>
        </authorList>
    </citation>
    <scope>IDENTIFICATION</scope>
    <source>
        <tissue evidence="3">Whole organism</tissue>
    </source>
</reference>
<keyword evidence="2" id="KW-1185">Reference proteome</keyword>
<dbReference type="KEGG" id="foc:127750006"/>
<gene>
    <name evidence="3" type="primary">LOC127750006</name>
</gene>
<evidence type="ECO:0000256" key="1">
    <source>
        <dbReference type="SAM" id="MobiDB-lite"/>
    </source>
</evidence>
<dbReference type="OrthoDB" id="8196823at2759"/>
<proteinExistence type="predicted"/>
<feature type="compositionally biased region" description="Polar residues" evidence="1">
    <location>
        <begin position="211"/>
        <end position="226"/>
    </location>
</feature>
<dbReference type="GeneID" id="127750006"/>
<accession>A0A9C6U2Q7</accession>
<feature type="compositionally biased region" description="Low complexity" evidence="1">
    <location>
        <begin position="227"/>
        <end position="241"/>
    </location>
</feature>
<protein>
    <submittedName>
        <fullName evidence="3">Uncharacterized protein LOC127750006</fullName>
    </submittedName>
</protein>